<dbReference type="GO" id="GO:0051607">
    <property type="term" value="P:defense response to virus"/>
    <property type="evidence" value="ECO:0007669"/>
    <property type="project" value="UniProtKB-KW"/>
</dbReference>
<keyword evidence="3" id="KW-0479">Metal-binding</keyword>
<evidence type="ECO:0000256" key="7">
    <source>
        <dbReference type="ARBA" id="ARBA00023080"/>
    </source>
</evidence>
<evidence type="ECO:0000256" key="4">
    <source>
        <dbReference type="ARBA" id="ARBA00022741"/>
    </source>
</evidence>
<sequence>MAHCQKQFTEFHDAIKLTEENQILAEKRDIIINRIKDKIPDEAKDYTTFNQGSYAMHTGIKPLDENYDIDLGLYFKMSKEDVKPVEAKQWILDAVTGHTNDVKMKTPCITVSYQAGYHVDITVYASENSDGKVYLAKGRPGSAEENKKWDESNPKDLIKTIRDHFDNENDRKQFRRIIRYLKRWKDIQFKNTTYGKPTGIALTACAYHHMYVKKEIVDIMQSKVEYRDLDALTTLVSNILDQFRTVSVIEDDSVVYYPKITVDLPVAPYPDLFEKMSLKQMKTFKKELESLLECLLDAKAEADPTDAAEILKKAFGDDFPVPPRKDTGKKAAALALIPSSESA</sequence>
<evidence type="ECO:0000256" key="5">
    <source>
        <dbReference type="ARBA" id="ARBA00022840"/>
    </source>
</evidence>
<evidence type="ECO:0000256" key="9">
    <source>
        <dbReference type="ARBA" id="ARBA00044145"/>
    </source>
</evidence>
<dbReference type="GO" id="GO:0016779">
    <property type="term" value="F:nucleotidyltransferase activity"/>
    <property type="evidence" value="ECO:0007669"/>
    <property type="project" value="UniProtKB-KW"/>
</dbReference>
<comment type="caution">
    <text evidence="12">The sequence shown here is derived from an EMBL/GenBank/DDBJ whole genome shotgun (WGS) entry which is preliminary data.</text>
</comment>
<evidence type="ECO:0000256" key="3">
    <source>
        <dbReference type="ARBA" id="ARBA00022723"/>
    </source>
</evidence>
<gene>
    <name evidence="12" type="ORF">BEP19_16905</name>
</gene>
<dbReference type="InterPro" id="IPR006116">
    <property type="entry name" value="NT_2-5OAS_ClassI-CCAase"/>
</dbReference>
<dbReference type="GO" id="GO:0005524">
    <property type="term" value="F:ATP binding"/>
    <property type="evidence" value="ECO:0007669"/>
    <property type="project" value="UniProtKB-KW"/>
</dbReference>
<dbReference type="EMBL" id="MCHY01000003">
    <property type="protein sequence ID" value="RKD26519.1"/>
    <property type="molecule type" value="Genomic_DNA"/>
</dbReference>
<dbReference type="CDD" id="cd05400">
    <property type="entry name" value="NT_2-5OAS_ClassI-CCAase"/>
    <property type="match status" value="1"/>
</dbReference>
<keyword evidence="5" id="KW-0067">ATP-binding</keyword>
<evidence type="ECO:0000256" key="2">
    <source>
        <dbReference type="ARBA" id="ARBA00022695"/>
    </source>
</evidence>
<feature type="domain" description="Cyclic GMP-AMP synthase DncV-like nucleotidyltransferase" evidence="11">
    <location>
        <begin position="49"/>
        <end position="124"/>
    </location>
</feature>
<proteinExistence type="predicted"/>
<name>A0A419SQ67_9BACL</name>
<organism evidence="12 13">
    <name type="scientific">Ammoniphilus oxalaticus</name>
    <dbReference type="NCBI Taxonomy" id="66863"/>
    <lineage>
        <taxon>Bacteria</taxon>
        <taxon>Bacillati</taxon>
        <taxon>Bacillota</taxon>
        <taxon>Bacilli</taxon>
        <taxon>Bacillales</taxon>
        <taxon>Paenibacillaceae</taxon>
        <taxon>Aneurinibacillus group</taxon>
        <taxon>Ammoniphilus</taxon>
    </lineage>
</organism>
<dbReference type="Pfam" id="PF21654">
    <property type="entry name" value="DncV-like_NTFase"/>
    <property type="match status" value="1"/>
</dbReference>
<evidence type="ECO:0000259" key="11">
    <source>
        <dbReference type="Pfam" id="PF21654"/>
    </source>
</evidence>
<keyword evidence="7" id="KW-0546">Nucleotide metabolism</keyword>
<dbReference type="GO" id="GO:0046872">
    <property type="term" value="F:metal ion binding"/>
    <property type="evidence" value="ECO:0007669"/>
    <property type="project" value="UniProtKB-KW"/>
</dbReference>
<comment type="catalytic activity">
    <reaction evidence="10">
        <text>GTP + ATP = 3',3'-cGAMP + 2 diphosphate</text>
        <dbReference type="Rhea" id="RHEA:35647"/>
        <dbReference type="ChEBI" id="CHEBI:30616"/>
        <dbReference type="ChEBI" id="CHEBI:33019"/>
        <dbReference type="ChEBI" id="CHEBI:37565"/>
        <dbReference type="ChEBI" id="CHEBI:71501"/>
    </reaction>
    <physiologicalReaction direction="left-to-right" evidence="10">
        <dbReference type="Rhea" id="RHEA:35648"/>
    </physiologicalReaction>
</comment>
<evidence type="ECO:0000256" key="8">
    <source>
        <dbReference type="ARBA" id="ARBA00023118"/>
    </source>
</evidence>
<accession>A0A419SQ67</accession>
<reference evidence="12 13" key="1">
    <citation type="submission" date="2016-08" db="EMBL/GenBank/DDBJ databases">
        <title>Novel Firmicute Genomes.</title>
        <authorList>
            <person name="Poppleton D.I."/>
            <person name="Gribaldo S."/>
        </authorList>
    </citation>
    <scope>NUCLEOTIDE SEQUENCE [LARGE SCALE GENOMIC DNA]</scope>
    <source>
        <strain evidence="12 13">RAOx-1</strain>
    </source>
</reference>
<keyword evidence="2" id="KW-0548">Nucleotidyltransferase</keyword>
<keyword evidence="8" id="KW-0051">Antiviral defense</keyword>
<dbReference type="GO" id="GO:0009117">
    <property type="term" value="P:nucleotide metabolic process"/>
    <property type="evidence" value="ECO:0007669"/>
    <property type="project" value="UniProtKB-KW"/>
</dbReference>
<dbReference type="OrthoDB" id="7572058at2"/>
<evidence type="ECO:0000256" key="1">
    <source>
        <dbReference type="ARBA" id="ARBA00022679"/>
    </source>
</evidence>
<dbReference type="Proteomes" id="UP000284219">
    <property type="component" value="Unassembled WGS sequence"/>
</dbReference>
<keyword evidence="6" id="KW-0460">Magnesium</keyword>
<keyword evidence="4" id="KW-0547">Nucleotide-binding</keyword>
<evidence type="ECO:0000313" key="12">
    <source>
        <dbReference type="EMBL" id="RKD26519.1"/>
    </source>
</evidence>
<dbReference type="AlphaFoldDB" id="A0A419SQ67"/>
<evidence type="ECO:0000313" key="13">
    <source>
        <dbReference type="Proteomes" id="UP000284219"/>
    </source>
</evidence>
<evidence type="ECO:0000256" key="10">
    <source>
        <dbReference type="ARBA" id="ARBA00048304"/>
    </source>
</evidence>
<keyword evidence="1" id="KW-0808">Transferase</keyword>
<keyword evidence="13" id="KW-1185">Reference proteome</keyword>
<evidence type="ECO:0000256" key="6">
    <source>
        <dbReference type="ARBA" id="ARBA00022842"/>
    </source>
</evidence>
<dbReference type="InterPro" id="IPR048445">
    <property type="entry name" value="DncV-like_NTFase"/>
</dbReference>
<protein>
    <recommendedName>
        <fullName evidence="9">Cyclic GMP-AMP synthase</fullName>
    </recommendedName>
</protein>